<accession>A0A4P9XFT2</accession>
<sequence>MGHRKKTKHSTNRTALRATGGRRKASGGNQTFDQSDTEAPLPCGDLPLALEDTQTLHSATAKANPGKKCTHVQQYKGRQLKNKLVKVREPLKCLDCEKAGGRIVEIDPSDLWLCISCLEVQCGHTADGHIQTHVSQEGSQHALAVNLGTFSCCCFICEKLELQNDGRASLARNLCTEVRQHFEASQHKKNTAKKATRKAAMAAKDDHSTVRVERVSTSTRMAKNSIGVCGLKNLGNTCFFNSSIQALSVTRALWPILGEREPLCVTGNLSPLASSFTELLREMQKPSGIVLNPAKLHATIGRRWRQFRGLRQEDAHELIRCVLDGLRDDERQALKHAALAADQETSADPKVSTDTSSFPLRSFVDDIFGGQLVSVVMCESCKTVSGNNIGRVHTRTLLIVARRPAH</sequence>
<dbReference type="EMBL" id="KZ993728">
    <property type="protein sequence ID" value="RKP04444.1"/>
    <property type="molecule type" value="Genomic_DNA"/>
</dbReference>
<dbReference type="Proteomes" id="UP000271241">
    <property type="component" value="Unassembled WGS sequence"/>
</dbReference>
<proteinExistence type="predicted"/>
<feature type="domain" description="UBP-type" evidence="7">
    <location>
        <begin position="67"/>
        <end position="186"/>
    </location>
</feature>
<dbReference type="PANTHER" id="PTHR21646:SF39">
    <property type="entry name" value="UBIQUITIN CARBOXYL-TERMINAL HYDROLASE 16"/>
    <property type="match status" value="1"/>
</dbReference>
<evidence type="ECO:0000256" key="1">
    <source>
        <dbReference type="ARBA" id="ARBA00022723"/>
    </source>
</evidence>
<evidence type="ECO:0000256" key="5">
    <source>
        <dbReference type="SAM" id="MobiDB-lite"/>
    </source>
</evidence>
<dbReference type="InterPro" id="IPR038765">
    <property type="entry name" value="Papain-like_cys_pep_sf"/>
</dbReference>
<dbReference type="PROSITE" id="PS50235">
    <property type="entry name" value="USP_3"/>
    <property type="match status" value="1"/>
</dbReference>
<feature type="compositionally biased region" description="Basic residues" evidence="5">
    <location>
        <begin position="1"/>
        <end position="11"/>
    </location>
</feature>
<keyword evidence="2 4" id="KW-0863">Zinc-finger</keyword>
<name>A0A4P9XFT2_9FUNG</name>
<evidence type="ECO:0000259" key="7">
    <source>
        <dbReference type="PROSITE" id="PS50271"/>
    </source>
</evidence>
<dbReference type="InterPro" id="IPR018200">
    <property type="entry name" value="USP_CS"/>
</dbReference>
<organism evidence="8 9">
    <name type="scientific">Thamnocephalis sphaerospora</name>
    <dbReference type="NCBI Taxonomy" id="78915"/>
    <lineage>
        <taxon>Eukaryota</taxon>
        <taxon>Fungi</taxon>
        <taxon>Fungi incertae sedis</taxon>
        <taxon>Zoopagomycota</taxon>
        <taxon>Zoopagomycotina</taxon>
        <taxon>Zoopagomycetes</taxon>
        <taxon>Zoopagales</taxon>
        <taxon>Sigmoideomycetaceae</taxon>
        <taxon>Thamnocephalis</taxon>
    </lineage>
</organism>
<dbReference type="PANTHER" id="PTHR21646">
    <property type="entry name" value="UBIQUITIN CARBOXYL-TERMINAL HYDROLASE"/>
    <property type="match status" value="1"/>
</dbReference>
<keyword evidence="1" id="KW-0479">Metal-binding</keyword>
<dbReference type="GO" id="GO:0004843">
    <property type="term" value="F:cysteine-type deubiquitinase activity"/>
    <property type="evidence" value="ECO:0007669"/>
    <property type="project" value="InterPro"/>
</dbReference>
<dbReference type="InterPro" id="IPR028889">
    <property type="entry name" value="USP"/>
</dbReference>
<dbReference type="SUPFAM" id="SSF54001">
    <property type="entry name" value="Cysteine proteinases"/>
    <property type="match status" value="1"/>
</dbReference>
<evidence type="ECO:0000313" key="9">
    <source>
        <dbReference type="Proteomes" id="UP000271241"/>
    </source>
</evidence>
<dbReference type="OrthoDB" id="420187at2759"/>
<dbReference type="InterPro" id="IPR001394">
    <property type="entry name" value="Peptidase_C19_UCH"/>
</dbReference>
<feature type="domain" description="USP" evidence="6">
    <location>
        <begin position="229"/>
        <end position="406"/>
    </location>
</feature>
<dbReference type="GO" id="GO:0008270">
    <property type="term" value="F:zinc ion binding"/>
    <property type="evidence" value="ECO:0007669"/>
    <property type="project" value="UniProtKB-KW"/>
</dbReference>
<evidence type="ECO:0000256" key="4">
    <source>
        <dbReference type="PROSITE-ProRule" id="PRU00502"/>
    </source>
</evidence>
<reference evidence="9" key="1">
    <citation type="journal article" date="2018" name="Nat. Microbiol.">
        <title>Leveraging single-cell genomics to expand the fungal tree of life.</title>
        <authorList>
            <person name="Ahrendt S.R."/>
            <person name="Quandt C.A."/>
            <person name="Ciobanu D."/>
            <person name="Clum A."/>
            <person name="Salamov A."/>
            <person name="Andreopoulos B."/>
            <person name="Cheng J.F."/>
            <person name="Woyke T."/>
            <person name="Pelin A."/>
            <person name="Henrissat B."/>
            <person name="Reynolds N.K."/>
            <person name="Benny G.L."/>
            <person name="Smith M.E."/>
            <person name="James T.Y."/>
            <person name="Grigoriev I.V."/>
        </authorList>
    </citation>
    <scope>NUCLEOTIDE SEQUENCE [LARGE SCALE GENOMIC DNA]</scope>
    <source>
        <strain evidence="9">RSA 1356</strain>
    </source>
</reference>
<evidence type="ECO:0000313" key="8">
    <source>
        <dbReference type="EMBL" id="RKP04444.1"/>
    </source>
</evidence>
<keyword evidence="3" id="KW-0862">Zinc</keyword>
<dbReference type="GO" id="GO:0016579">
    <property type="term" value="P:protein deubiquitination"/>
    <property type="evidence" value="ECO:0007669"/>
    <property type="project" value="InterPro"/>
</dbReference>
<gene>
    <name evidence="8" type="ORF">THASP1DRAFT_33789</name>
</gene>
<dbReference type="PROSITE" id="PS50271">
    <property type="entry name" value="ZF_UBP"/>
    <property type="match status" value="1"/>
</dbReference>
<dbReference type="InterPro" id="IPR013083">
    <property type="entry name" value="Znf_RING/FYVE/PHD"/>
</dbReference>
<keyword evidence="9" id="KW-1185">Reference proteome</keyword>
<protein>
    <submittedName>
        <fullName evidence="8">Uncharacterized protein</fullName>
    </submittedName>
</protein>
<dbReference type="Pfam" id="PF00443">
    <property type="entry name" value="UCH"/>
    <property type="match status" value="1"/>
</dbReference>
<evidence type="ECO:0000256" key="3">
    <source>
        <dbReference type="ARBA" id="ARBA00022833"/>
    </source>
</evidence>
<dbReference type="InterPro" id="IPR050185">
    <property type="entry name" value="Ub_carboxyl-term_hydrolase"/>
</dbReference>
<dbReference type="Gene3D" id="3.30.40.10">
    <property type="entry name" value="Zinc/RING finger domain, C3HC4 (zinc finger)"/>
    <property type="match status" value="1"/>
</dbReference>
<feature type="region of interest" description="Disordered" evidence="5">
    <location>
        <begin position="1"/>
        <end position="38"/>
    </location>
</feature>
<dbReference type="AlphaFoldDB" id="A0A4P9XFT2"/>
<dbReference type="PROSITE" id="PS00972">
    <property type="entry name" value="USP_1"/>
    <property type="match status" value="1"/>
</dbReference>
<dbReference type="Gene3D" id="3.90.70.10">
    <property type="entry name" value="Cysteine proteinases"/>
    <property type="match status" value="1"/>
</dbReference>
<dbReference type="InterPro" id="IPR001607">
    <property type="entry name" value="Znf_UBP"/>
</dbReference>
<evidence type="ECO:0000256" key="2">
    <source>
        <dbReference type="ARBA" id="ARBA00022771"/>
    </source>
</evidence>
<dbReference type="SUPFAM" id="SSF57850">
    <property type="entry name" value="RING/U-box"/>
    <property type="match status" value="1"/>
</dbReference>
<dbReference type="Pfam" id="PF02148">
    <property type="entry name" value="zf-UBP"/>
    <property type="match status" value="1"/>
</dbReference>
<evidence type="ECO:0000259" key="6">
    <source>
        <dbReference type="PROSITE" id="PS50235"/>
    </source>
</evidence>
<dbReference type="STRING" id="78915.A0A4P9XFT2"/>